<accession>A0A1I7M7B0</accession>
<keyword evidence="2" id="KW-0560">Oxidoreductase</keyword>
<dbReference type="Pfam" id="PF01266">
    <property type="entry name" value="DAO"/>
    <property type="match status" value="1"/>
</dbReference>
<evidence type="ECO:0000259" key="3">
    <source>
        <dbReference type="Pfam" id="PF01266"/>
    </source>
</evidence>
<dbReference type="SUPFAM" id="SSF54373">
    <property type="entry name" value="FAD-linked reductases, C-terminal domain"/>
    <property type="match status" value="1"/>
</dbReference>
<dbReference type="EMBL" id="FPBO01000074">
    <property type="protein sequence ID" value="SFV17777.1"/>
    <property type="molecule type" value="Genomic_DNA"/>
</dbReference>
<dbReference type="GO" id="GO:0008718">
    <property type="term" value="F:D-amino-acid dehydrogenase activity"/>
    <property type="evidence" value="ECO:0007669"/>
    <property type="project" value="TreeGrafter"/>
</dbReference>
<dbReference type="InterPro" id="IPR006076">
    <property type="entry name" value="FAD-dep_OxRdtase"/>
</dbReference>
<protein>
    <submittedName>
        <fullName evidence="4">D-amino-acid dehydrogenase</fullName>
    </submittedName>
</protein>
<proteinExistence type="inferred from homology"/>
<dbReference type="InterPro" id="IPR036188">
    <property type="entry name" value="FAD/NAD-bd_sf"/>
</dbReference>
<name>A0A1I7M7B0_9BURK</name>
<dbReference type="SUPFAM" id="SSF51905">
    <property type="entry name" value="FAD/NAD(P)-binding domain"/>
    <property type="match status" value="1"/>
</dbReference>
<evidence type="ECO:0000256" key="2">
    <source>
        <dbReference type="ARBA" id="ARBA00023002"/>
    </source>
</evidence>
<dbReference type="Gene3D" id="3.50.50.60">
    <property type="entry name" value="FAD/NAD(P)-binding domain"/>
    <property type="match status" value="2"/>
</dbReference>
<comment type="similarity">
    <text evidence="1">Belongs to the DadA oxidoreductase family.</text>
</comment>
<dbReference type="NCBIfam" id="NF001933">
    <property type="entry name" value="PRK00711.1"/>
    <property type="match status" value="1"/>
</dbReference>
<dbReference type="GO" id="GO:0005886">
    <property type="term" value="C:plasma membrane"/>
    <property type="evidence" value="ECO:0007669"/>
    <property type="project" value="TreeGrafter"/>
</dbReference>
<keyword evidence="5" id="KW-1185">Reference proteome</keyword>
<dbReference type="GO" id="GO:0005737">
    <property type="term" value="C:cytoplasm"/>
    <property type="evidence" value="ECO:0007669"/>
    <property type="project" value="TreeGrafter"/>
</dbReference>
<evidence type="ECO:0000256" key="1">
    <source>
        <dbReference type="ARBA" id="ARBA00009410"/>
    </source>
</evidence>
<dbReference type="GO" id="GO:0055130">
    <property type="term" value="P:D-alanine catabolic process"/>
    <property type="evidence" value="ECO:0007669"/>
    <property type="project" value="TreeGrafter"/>
</dbReference>
<reference evidence="5" key="1">
    <citation type="submission" date="2016-10" db="EMBL/GenBank/DDBJ databases">
        <authorList>
            <person name="Varghese N."/>
            <person name="Submissions S."/>
        </authorList>
    </citation>
    <scope>NUCLEOTIDE SEQUENCE [LARGE SCALE GENOMIC DNA]</scope>
    <source>
        <strain evidence="5">CGMCC 1.11014</strain>
    </source>
</reference>
<dbReference type="PANTHER" id="PTHR13847:SF280">
    <property type="entry name" value="D-AMINO ACID DEHYDROGENASE"/>
    <property type="match status" value="1"/>
</dbReference>
<sequence>MSNQRVLVIGGGVVGLASAWWLLEAGYRVTLLERAEAVGTASSYRNGGQLSYRYVSPLADAGVPMKALRWLFQQDGPLRFRPEADLRQWRWLARFLANCTGEQNRRTTAKLLELGELSRNAMAQLALSLPLSEFAWRESGKLVVYRSRAVFDAAVSRPDAEGGRRVLSAAETVAMEPALAELGPELAGAIHNGGEAVADCHAFCLALERRLRAHPRFGGVLRAEVRHLLARHGRISALHTSEGAIGADHFVLAAGIQSRTLAAGAGIYLPMYPLKGYSLTAPIRAQDRAPEISVTDFERKVLYARIGDKLRVAAMVDMVGEDISLDPERIEGLMRLARAAMPSAADYGRVEAWAGLRPATPNSAPIIGATRYPNLWLNVGHGPLGFTFACGTAALLADLMRGKSTPFAMDGLTLAA</sequence>
<dbReference type="Proteomes" id="UP000199391">
    <property type="component" value="Unassembled WGS sequence"/>
</dbReference>
<evidence type="ECO:0000313" key="4">
    <source>
        <dbReference type="EMBL" id="SFV17777.1"/>
    </source>
</evidence>
<dbReference type="OrthoDB" id="18526at2"/>
<dbReference type="AlphaFoldDB" id="A0A1I7M7B0"/>
<feature type="domain" description="FAD dependent oxidoreductase" evidence="3">
    <location>
        <begin position="5"/>
        <end position="399"/>
    </location>
</feature>
<evidence type="ECO:0000313" key="5">
    <source>
        <dbReference type="Proteomes" id="UP000199391"/>
    </source>
</evidence>
<organism evidence="4 5">
    <name type="scientific">Pseudoduganella namucuonensis</name>
    <dbReference type="NCBI Taxonomy" id="1035707"/>
    <lineage>
        <taxon>Bacteria</taxon>
        <taxon>Pseudomonadati</taxon>
        <taxon>Pseudomonadota</taxon>
        <taxon>Betaproteobacteria</taxon>
        <taxon>Burkholderiales</taxon>
        <taxon>Oxalobacteraceae</taxon>
        <taxon>Telluria group</taxon>
        <taxon>Pseudoduganella</taxon>
    </lineage>
</organism>
<dbReference type="Gene3D" id="3.30.9.10">
    <property type="entry name" value="D-Amino Acid Oxidase, subunit A, domain 2"/>
    <property type="match status" value="1"/>
</dbReference>
<dbReference type="PANTHER" id="PTHR13847">
    <property type="entry name" value="SARCOSINE DEHYDROGENASE-RELATED"/>
    <property type="match status" value="1"/>
</dbReference>
<dbReference type="STRING" id="1035707.SAMN05216552_107410"/>
<gene>
    <name evidence="4" type="ORF">SAMN05216552_107410</name>
</gene>